<feature type="chain" id="PRO_5035856308" evidence="1">
    <location>
        <begin position="24"/>
        <end position="88"/>
    </location>
</feature>
<dbReference type="EMBL" id="CM031823">
    <property type="protein sequence ID" value="KAG6627354.1"/>
    <property type="molecule type" value="Genomic_DNA"/>
</dbReference>
<dbReference type="AlphaFoldDB" id="A0A8T1NE17"/>
<reference evidence="2" key="1">
    <citation type="submission" date="2020-12" db="EMBL/GenBank/DDBJ databases">
        <title>WGS assembly of Carya illinoinensis cv. Pawnee.</title>
        <authorList>
            <person name="Platts A."/>
            <person name="Shu S."/>
            <person name="Wright S."/>
            <person name="Barry K."/>
            <person name="Edger P."/>
            <person name="Pires J.C."/>
            <person name="Schmutz J."/>
        </authorList>
    </citation>
    <scope>NUCLEOTIDE SEQUENCE</scope>
    <source>
        <tissue evidence="2">Leaf</tissue>
    </source>
</reference>
<evidence type="ECO:0000313" key="2">
    <source>
        <dbReference type="EMBL" id="KAG6627354.1"/>
    </source>
</evidence>
<dbReference type="Proteomes" id="UP000811609">
    <property type="component" value="Chromosome 15"/>
</dbReference>
<feature type="signal peptide" evidence="1">
    <location>
        <begin position="1"/>
        <end position="23"/>
    </location>
</feature>
<proteinExistence type="predicted"/>
<organism evidence="2 3">
    <name type="scientific">Carya illinoinensis</name>
    <name type="common">Pecan</name>
    <dbReference type="NCBI Taxonomy" id="32201"/>
    <lineage>
        <taxon>Eukaryota</taxon>
        <taxon>Viridiplantae</taxon>
        <taxon>Streptophyta</taxon>
        <taxon>Embryophyta</taxon>
        <taxon>Tracheophyta</taxon>
        <taxon>Spermatophyta</taxon>
        <taxon>Magnoliopsida</taxon>
        <taxon>eudicotyledons</taxon>
        <taxon>Gunneridae</taxon>
        <taxon>Pentapetalae</taxon>
        <taxon>rosids</taxon>
        <taxon>fabids</taxon>
        <taxon>Fagales</taxon>
        <taxon>Juglandaceae</taxon>
        <taxon>Carya</taxon>
    </lineage>
</organism>
<comment type="caution">
    <text evidence="2">The sequence shown here is derived from an EMBL/GenBank/DDBJ whole genome shotgun (WGS) entry which is preliminary data.</text>
</comment>
<keyword evidence="1" id="KW-0732">Signal</keyword>
<evidence type="ECO:0000313" key="3">
    <source>
        <dbReference type="Proteomes" id="UP000811609"/>
    </source>
</evidence>
<evidence type="ECO:0000256" key="1">
    <source>
        <dbReference type="SAM" id="SignalP"/>
    </source>
</evidence>
<keyword evidence="3" id="KW-1185">Reference proteome</keyword>
<gene>
    <name evidence="2" type="ORF">CIPAW_15G121600</name>
</gene>
<sequence length="88" mass="9781">MKKTLSLMISCLILAFFFLSVDAGYNGSDHVQHDICTVTSGPDEVRIMILKRPSAQSVRSITFRNNCPSTIWPGTLSITVKFQMKSIS</sequence>
<accession>A0A8T1NE17</accession>
<protein>
    <submittedName>
        <fullName evidence="2">Uncharacterized protein</fullName>
    </submittedName>
</protein>
<name>A0A8T1NE17_CARIL</name>